<sequence length="122" mass="13749">MSITSRRQGRPNLGTRPHPRSQENLGRLLHGAGGYRVGRYPLRHGRGKVLAAVGHLGQTSRHRNSRALKLAPKTPVLVPRRRPKPMHNFISVFFPLSNCRPHTSHLPCKALFFCIRLGHTDL</sequence>
<proteinExistence type="predicted"/>
<organism evidence="2 3">
    <name type="scientific">Orbilia oligospora</name>
    <name type="common">Nematode-trapping fungus</name>
    <name type="synonym">Arthrobotrys oligospora</name>
    <dbReference type="NCBI Taxonomy" id="2813651"/>
    <lineage>
        <taxon>Eukaryota</taxon>
        <taxon>Fungi</taxon>
        <taxon>Dikarya</taxon>
        <taxon>Ascomycota</taxon>
        <taxon>Pezizomycotina</taxon>
        <taxon>Orbiliomycetes</taxon>
        <taxon>Orbiliales</taxon>
        <taxon>Orbiliaceae</taxon>
        <taxon>Orbilia</taxon>
    </lineage>
</organism>
<dbReference type="AlphaFoldDB" id="A0A8H2HRZ4"/>
<dbReference type="EMBL" id="SOZJ01000003">
    <property type="protein sequence ID" value="TGJ69856.1"/>
    <property type="molecule type" value="Genomic_DNA"/>
</dbReference>
<evidence type="ECO:0000313" key="3">
    <source>
        <dbReference type="Proteomes" id="UP000297595"/>
    </source>
</evidence>
<reference evidence="2 3" key="1">
    <citation type="submission" date="2019-03" db="EMBL/GenBank/DDBJ databases">
        <title>Nematode-trapping fungi genome.</title>
        <authorList>
            <person name="Vidal-Diez De Ulzurrun G."/>
        </authorList>
    </citation>
    <scope>NUCLEOTIDE SEQUENCE [LARGE SCALE GENOMIC DNA]</scope>
    <source>
        <strain evidence="2 3">TWF154</strain>
    </source>
</reference>
<protein>
    <submittedName>
        <fullName evidence="2">Uncharacterized protein</fullName>
    </submittedName>
</protein>
<evidence type="ECO:0000256" key="1">
    <source>
        <dbReference type="SAM" id="MobiDB-lite"/>
    </source>
</evidence>
<comment type="caution">
    <text evidence="2">The sequence shown here is derived from an EMBL/GenBank/DDBJ whole genome shotgun (WGS) entry which is preliminary data.</text>
</comment>
<dbReference type="Proteomes" id="UP000297595">
    <property type="component" value="Unassembled WGS sequence"/>
</dbReference>
<name>A0A8H2HRZ4_ORBOL</name>
<evidence type="ECO:0000313" key="2">
    <source>
        <dbReference type="EMBL" id="TGJ69856.1"/>
    </source>
</evidence>
<feature type="region of interest" description="Disordered" evidence="1">
    <location>
        <begin position="1"/>
        <end position="26"/>
    </location>
</feature>
<gene>
    <name evidence="2" type="ORF">EYR41_005864</name>
</gene>
<accession>A0A8H2HRZ4</accession>